<accession>A0ABS8UUV5</accession>
<protein>
    <submittedName>
        <fullName evidence="1">Uncharacterized protein</fullName>
    </submittedName>
</protein>
<name>A0ABS8UUV5_DATST</name>
<proteinExistence type="predicted"/>
<evidence type="ECO:0000313" key="2">
    <source>
        <dbReference type="Proteomes" id="UP000823775"/>
    </source>
</evidence>
<comment type="caution">
    <text evidence="1">The sequence shown here is derived from an EMBL/GenBank/DDBJ whole genome shotgun (WGS) entry which is preliminary data.</text>
</comment>
<evidence type="ECO:0000313" key="1">
    <source>
        <dbReference type="EMBL" id="MCD9637816.1"/>
    </source>
</evidence>
<gene>
    <name evidence="1" type="ORF">HAX54_021320</name>
</gene>
<sequence>QQCTTPGNCRSRCANRHTLSMQGKPRNTTVISADEPRYHRCHLIVGTTRHGAGAQAKDSSRNAELSS</sequence>
<reference evidence="1 2" key="1">
    <citation type="journal article" date="2021" name="BMC Genomics">
        <title>Datura genome reveals duplications of psychoactive alkaloid biosynthetic genes and high mutation rate following tissue culture.</title>
        <authorList>
            <person name="Rajewski A."/>
            <person name="Carter-House D."/>
            <person name="Stajich J."/>
            <person name="Litt A."/>
        </authorList>
    </citation>
    <scope>NUCLEOTIDE SEQUENCE [LARGE SCALE GENOMIC DNA]</scope>
    <source>
        <strain evidence="1">AR-01</strain>
    </source>
</reference>
<feature type="non-terminal residue" evidence="1">
    <location>
        <position position="67"/>
    </location>
</feature>
<dbReference type="EMBL" id="JACEIK010002562">
    <property type="protein sequence ID" value="MCD9637816.1"/>
    <property type="molecule type" value="Genomic_DNA"/>
</dbReference>
<keyword evidence="2" id="KW-1185">Reference proteome</keyword>
<feature type="non-terminal residue" evidence="1">
    <location>
        <position position="1"/>
    </location>
</feature>
<organism evidence="1 2">
    <name type="scientific">Datura stramonium</name>
    <name type="common">Jimsonweed</name>
    <name type="synonym">Common thornapple</name>
    <dbReference type="NCBI Taxonomy" id="4076"/>
    <lineage>
        <taxon>Eukaryota</taxon>
        <taxon>Viridiplantae</taxon>
        <taxon>Streptophyta</taxon>
        <taxon>Embryophyta</taxon>
        <taxon>Tracheophyta</taxon>
        <taxon>Spermatophyta</taxon>
        <taxon>Magnoliopsida</taxon>
        <taxon>eudicotyledons</taxon>
        <taxon>Gunneridae</taxon>
        <taxon>Pentapetalae</taxon>
        <taxon>asterids</taxon>
        <taxon>lamiids</taxon>
        <taxon>Solanales</taxon>
        <taxon>Solanaceae</taxon>
        <taxon>Solanoideae</taxon>
        <taxon>Datureae</taxon>
        <taxon>Datura</taxon>
    </lineage>
</organism>
<dbReference type="Proteomes" id="UP000823775">
    <property type="component" value="Unassembled WGS sequence"/>
</dbReference>